<gene>
    <name evidence="2" type="primary">TPHA0N01990</name>
    <name evidence="2" type="ordered locus">TPHA_0N01990</name>
</gene>
<accession>G8C1F3</accession>
<dbReference type="RefSeq" id="XP_003688415.1">
    <property type="nucleotide sequence ID" value="XM_003688367.1"/>
</dbReference>
<dbReference type="KEGG" id="tpf:TPHA_0N01990"/>
<sequence>MKTTSTTITTSTTTEVVYEYSSCNPPYTTVTQNGMTLNLTNVHGPGFCPIPGESTTANGTFRSLKANGLGYKCILILMLFLGLTAAIDINTPGYSNITFVESGGGNYTIDGQLLIFIESGKNVTDYFEDYAGTDVILKDPVTTLFTLILPGITWIVNATAPNEFDKRSVESWGYDGWYQTWHQIQTVDAGTWWSSWYPVSHCVYTGYDPAGADVTFSYGYEYTWSLSWGISASVGTISASTGYSISKSISKSAELTCHIPGNSVGQVYYQQELMWADIQVQDCSRHDGKITCSPWSAYNRINAPIKGEQSNWHWGCSAGNDKVDCNANVGDWLSKKHFYSE</sequence>
<feature type="transmembrane region" description="Helical" evidence="1">
    <location>
        <begin position="69"/>
        <end position="87"/>
    </location>
</feature>
<dbReference type="STRING" id="1071381.G8C1F3"/>
<organism evidence="2 3">
    <name type="scientific">Tetrapisispora phaffii (strain ATCC 24235 / CBS 4417 / NBRC 1672 / NRRL Y-8282 / UCD 70-5)</name>
    <name type="common">Yeast</name>
    <name type="synonym">Fabospora phaffii</name>
    <dbReference type="NCBI Taxonomy" id="1071381"/>
    <lineage>
        <taxon>Eukaryota</taxon>
        <taxon>Fungi</taxon>
        <taxon>Dikarya</taxon>
        <taxon>Ascomycota</taxon>
        <taxon>Saccharomycotina</taxon>
        <taxon>Saccharomycetes</taxon>
        <taxon>Saccharomycetales</taxon>
        <taxon>Saccharomycetaceae</taxon>
        <taxon>Tetrapisispora</taxon>
    </lineage>
</organism>
<dbReference type="OMA" id="ELTCHIP"/>
<dbReference type="AlphaFoldDB" id="G8C1F3"/>
<keyword evidence="1" id="KW-0812">Transmembrane</keyword>
<protein>
    <submittedName>
        <fullName evidence="2">Uncharacterized protein</fullName>
    </submittedName>
</protein>
<dbReference type="eggNOG" id="ENOG502S1C8">
    <property type="taxonomic scope" value="Eukaryota"/>
</dbReference>
<name>G8C1F3_TETPH</name>
<keyword evidence="1" id="KW-1133">Transmembrane helix</keyword>
<reference evidence="2 3" key="1">
    <citation type="journal article" date="2011" name="Proc. Natl. Acad. Sci. U.S.A.">
        <title>Evolutionary erosion of yeast sex chromosomes by mating-type switching accidents.</title>
        <authorList>
            <person name="Gordon J.L."/>
            <person name="Armisen D."/>
            <person name="Proux-Wera E."/>
            <person name="Oheigeartaigh S.S."/>
            <person name="Byrne K.P."/>
            <person name="Wolfe K.H."/>
        </authorList>
    </citation>
    <scope>NUCLEOTIDE SEQUENCE [LARGE SCALE GENOMIC DNA]</scope>
    <source>
        <strain evidence="3">ATCC 24235 / CBS 4417 / NBRC 1672 / NRRL Y-8282 / UCD 70-5</strain>
    </source>
</reference>
<dbReference type="GeneID" id="11532037"/>
<dbReference type="Proteomes" id="UP000005666">
    <property type="component" value="Chromosome 14"/>
</dbReference>
<dbReference type="OrthoDB" id="4070379at2759"/>
<dbReference type="HOGENOM" id="CLU_070145_0_0_1"/>
<evidence type="ECO:0000313" key="3">
    <source>
        <dbReference type="Proteomes" id="UP000005666"/>
    </source>
</evidence>
<proteinExistence type="predicted"/>
<keyword evidence="1" id="KW-0472">Membrane</keyword>
<evidence type="ECO:0000313" key="2">
    <source>
        <dbReference type="EMBL" id="CCE65981.1"/>
    </source>
</evidence>
<dbReference type="EMBL" id="HE612869">
    <property type="protein sequence ID" value="CCE65981.1"/>
    <property type="molecule type" value="Genomic_DNA"/>
</dbReference>
<keyword evidence="3" id="KW-1185">Reference proteome</keyword>
<evidence type="ECO:0000256" key="1">
    <source>
        <dbReference type="SAM" id="Phobius"/>
    </source>
</evidence>